<protein>
    <recommendedName>
        <fullName evidence="3">B box-type domain-containing protein</fullName>
    </recommendedName>
</protein>
<sequence>MSVSASSAVPTNGTSLSDILDGNHEDKFNEDSIPEDVEEDEAIDVPPKHGFCVECEDQPAEIRCNTCEDDYCEVCYTSQHRKGNRKRHANTPLGPASVKKQKVVKAAARDNGVAEDVEDAKSESSSELDEDELMESIDESRPPKVSLPPKSMLERAKFIPMRLTLGERKYLRLLEAALSVSEYTDKVDIFGFGLSKTKRIVHQIRELCAILSGLLISADYQEGQKLVSDRNFEANAEFFGKIFELGRRHKIMNPDKMRTTYGKLIYLLQDSQNPEVSDMLGFSCVIPLVTVYGVLEAHDSLALLEDDLIATATQEIIAEGRRRREIQIDIKKKEKAIEILASRYARRDGLSQEQLRQCLYSIGDNAAFLRVNRDPCEKMIFQLKEFFDPSDAKVGRSLAIHSGQGGARLSHNHSRQYSYVIQSLTLWKEILQDMFRLWTLAEQDLLSTTARYRLTDTGQGLNRVQPAPKTLRAMHVILSNAQQNIGSWVGSSVVHMGDHNVPNSLVFLDKYSQIYRILLPICNTLSQIPKLMEVPSLKAYITKEFGSERDLQIEILSDFFRHAFDGSGADNFYDAGSCVDGRLTSAWNWCASIEKKRYFSIFLLTGFSGFDGAW</sequence>
<keyword evidence="1" id="KW-0479">Metal-binding</keyword>
<evidence type="ECO:0000313" key="5">
    <source>
        <dbReference type="Proteomes" id="UP000076722"/>
    </source>
</evidence>
<dbReference type="AlphaFoldDB" id="A0A164ZMZ1"/>
<dbReference type="Pfam" id="PF09418">
    <property type="entry name" value="DUF2009"/>
    <property type="match status" value="1"/>
</dbReference>
<dbReference type="PANTHER" id="PTHR31560:SF0">
    <property type="entry name" value="UPF0652 PROTEIN C22H10.08"/>
    <property type="match status" value="1"/>
</dbReference>
<accession>A0A164ZMZ1</accession>
<gene>
    <name evidence="4" type="ORF">SISNIDRAFT_449468</name>
</gene>
<dbReference type="PROSITE" id="PS50119">
    <property type="entry name" value="ZF_BBOX"/>
    <property type="match status" value="1"/>
</dbReference>
<feature type="domain" description="B box-type" evidence="3">
    <location>
        <begin position="47"/>
        <end position="93"/>
    </location>
</feature>
<feature type="region of interest" description="Disordered" evidence="2">
    <location>
        <begin position="83"/>
        <end position="102"/>
    </location>
</feature>
<dbReference type="PANTHER" id="PTHR31560">
    <property type="entry name" value="UPF0652 PROTEIN C16A11.03C-RELATED"/>
    <property type="match status" value="1"/>
</dbReference>
<evidence type="ECO:0000256" key="1">
    <source>
        <dbReference type="PROSITE-ProRule" id="PRU00024"/>
    </source>
</evidence>
<dbReference type="InterPro" id="IPR057668">
    <property type="entry name" value="E2_Ub-conjug_enz_C"/>
</dbReference>
<feature type="compositionally biased region" description="Polar residues" evidence="2">
    <location>
        <begin position="1"/>
        <end position="17"/>
    </location>
</feature>
<dbReference type="EMBL" id="KV419396">
    <property type="protein sequence ID" value="KZS97873.1"/>
    <property type="molecule type" value="Genomic_DNA"/>
</dbReference>
<keyword evidence="1" id="KW-0863">Zinc-finger</keyword>
<keyword evidence="5" id="KW-1185">Reference proteome</keyword>
<dbReference type="InterPro" id="IPR018553">
    <property type="entry name" value="E2_Ub-conjug_enz"/>
</dbReference>
<dbReference type="GO" id="GO:0008270">
    <property type="term" value="F:zinc ion binding"/>
    <property type="evidence" value="ECO:0007669"/>
    <property type="project" value="UniProtKB-KW"/>
</dbReference>
<name>A0A164ZMZ1_9AGAM</name>
<dbReference type="CDD" id="cd20208">
    <property type="entry name" value="Bbox1_DUF2009"/>
    <property type="match status" value="1"/>
</dbReference>
<dbReference type="SUPFAM" id="SSF57845">
    <property type="entry name" value="B-box zinc-binding domain"/>
    <property type="match status" value="1"/>
</dbReference>
<feature type="compositionally biased region" description="Acidic residues" evidence="2">
    <location>
        <begin position="126"/>
        <end position="137"/>
    </location>
</feature>
<reference evidence="4 5" key="1">
    <citation type="journal article" date="2016" name="Mol. Biol. Evol.">
        <title>Comparative Genomics of Early-Diverging Mushroom-Forming Fungi Provides Insights into the Origins of Lignocellulose Decay Capabilities.</title>
        <authorList>
            <person name="Nagy L.G."/>
            <person name="Riley R."/>
            <person name="Tritt A."/>
            <person name="Adam C."/>
            <person name="Daum C."/>
            <person name="Floudas D."/>
            <person name="Sun H."/>
            <person name="Yadav J.S."/>
            <person name="Pangilinan J."/>
            <person name="Larsson K.H."/>
            <person name="Matsuura K."/>
            <person name="Barry K."/>
            <person name="Labutti K."/>
            <person name="Kuo R."/>
            <person name="Ohm R.A."/>
            <person name="Bhattacharya S.S."/>
            <person name="Shirouzu T."/>
            <person name="Yoshinaga Y."/>
            <person name="Martin F.M."/>
            <person name="Grigoriev I.V."/>
            <person name="Hibbett D.S."/>
        </authorList>
    </citation>
    <scope>NUCLEOTIDE SEQUENCE [LARGE SCALE GENOMIC DNA]</scope>
    <source>
        <strain evidence="4 5">HHB9708</strain>
    </source>
</reference>
<feature type="region of interest" description="Disordered" evidence="2">
    <location>
        <begin position="1"/>
        <end position="40"/>
    </location>
</feature>
<keyword evidence="1" id="KW-0862">Zinc</keyword>
<evidence type="ECO:0000313" key="4">
    <source>
        <dbReference type="EMBL" id="KZS97873.1"/>
    </source>
</evidence>
<proteinExistence type="predicted"/>
<organism evidence="4 5">
    <name type="scientific">Sistotremastrum niveocremeum HHB9708</name>
    <dbReference type="NCBI Taxonomy" id="1314777"/>
    <lineage>
        <taxon>Eukaryota</taxon>
        <taxon>Fungi</taxon>
        <taxon>Dikarya</taxon>
        <taxon>Basidiomycota</taxon>
        <taxon>Agaricomycotina</taxon>
        <taxon>Agaricomycetes</taxon>
        <taxon>Sistotremastrales</taxon>
        <taxon>Sistotremastraceae</taxon>
        <taxon>Sertulicium</taxon>
        <taxon>Sertulicium niveocremeum</taxon>
    </lineage>
</organism>
<feature type="compositionally biased region" description="Basic and acidic residues" evidence="2">
    <location>
        <begin position="21"/>
        <end position="30"/>
    </location>
</feature>
<evidence type="ECO:0000259" key="3">
    <source>
        <dbReference type="PROSITE" id="PS50119"/>
    </source>
</evidence>
<dbReference type="Proteomes" id="UP000076722">
    <property type="component" value="Unassembled WGS sequence"/>
</dbReference>
<evidence type="ECO:0000256" key="2">
    <source>
        <dbReference type="SAM" id="MobiDB-lite"/>
    </source>
</evidence>
<dbReference type="Pfam" id="PF22586">
    <property type="entry name" value="ANCHR-like_BBOX"/>
    <property type="match status" value="1"/>
</dbReference>
<dbReference type="OrthoDB" id="406045at2759"/>
<dbReference type="InterPro" id="IPR000315">
    <property type="entry name" value="Znf_B-box"/>
</dbReference>
<feature type="region of interest" description="Disordered" evidence="2">
    <location>
        <begin position="108"/>
        <end position="146"/>
    </location>
</feature>